<evidence type="ECO:0000313" key="1">
    <source>
        <dbReference type="EMBL" id="RNA09611.1"/>
    </source>
</evidence>
<proteinExistence type="predicted"/>
<comment type="caution">
    <text evidence="1">The sequence shown here is derived from an EMBL/GenBank/DDBJ whole genome shotgun (WGS) entry which is preliminary data.</text>
</comment>
<accession>A0A3M7QF06</accession>
<keyword evidence="2" id="KW-1185">Reference proteome</keyword>
<reference evidence="1 2" key="1">
    <citation type="journal article" date="2018" name="Sci. Rep.">
        <title>Genomic signatures of local adaptation to the degree of environmental predictability in rotifers.</title>
        <authorList>
            <person name="Franch-Gras L."/>
            <person name="Hahn C."/>
            <person name="Garcia-Roger E.M."/>
            <person name="Carmona M.J."/>
            <person name="Serra M."/>
            <person name="Gomez A."/>
        </authorList>
    </citation>
    <scope>NUCLEOTIDE SEQUENCE [LARGE SCALE GENOMIC DNA]</scope>
    <source>
        <strain evidence="1">HYR1</strain>
    </source>
</reference>
<dbReference type="EMBL" id="REGN01006429">
    <property type="protein sequence ID" value="RNA09611.1"/>
    <property type="molecule type" value="Genomic_DNA"/>
</dbReference>
<protein>
    <submittedName>
        <fullName evidence="1">Uncharacterized protein</fullName>
    </submittedName>
</protein>
<sequence length="75" mass="8772">MNLMITPINLWKLYEDLKLGLVDRLESHLFEIPMSNSKLVLITGYRFKPVLIAGYKFKPVLITGYRFKHVLITGY</sequence>
<evidence type="ECO:0000313" key="2">
    <source>
        <dbReference type="Proteomes" id="UP000276133"/>
    </source>
</evidence>
<gene>
    <name evidence="1" type="ORF">BpHYR1_010181</name>
</gene>
<name>A0A3M7QF06_BRAPC</name>
<organism evidence="1 2">
    <name type="scientific">Brachionus plicatilis</name>
    <name type="common">Marine rotifer</name>
    <name type="synonym">Brachionus muelleri</name>
    <dbReference type="NCBI Taxonomy" id="10195"/>
    <lineage>
        <taxon>Eukaryota</taxon>
        <taxon>Metazoa</taxon>
        <taxon>Spiralia</taxon>
        <taxon>Gnathifera</taxon>
        <taxon>Rotifera</taxon>
        <taxon>Eurotatoria</taxon>
        <taxon>Monogononta</taxon>
        <taxon>Pseudotrocha</taxon>
        <taxon>Ploima</taxon>
        <taxon>Brachionidae</taxon>
        <taxon>Brachionus</taxon>
    </lineage>
</organism>
<dbReference type="AlphaFoldDB" id="A0A3M7QF06"/>
<dbReference type="Proteomes" id="UP000276133">
    <property type="component" value="Unassembled WGS sequence"/>
</dbReference>